<evidence type="ECO:0000256" key="1">
    <source>
        <dbReference type="ARBA" id="ARBA00010835"/>
    </source>
</evidence>
<evidence type="ECO:0000259" key="5">
    <source>
        <dbReference type="SMART" id="SM00937"/>
    </source>
</evidence>
<dbReference type="Gene3D" id="3.30.70.1660">
    <property type="match status" value="1"/>
</dbReference>
<feature type="non-terminal residue" evidence="6">
    <location>
        <position position="196"/>
    </location>
</feature>
<dbReference type="SMART" id="SM00937">
    <property type="entry name" value="PCRF"/>
    <property type="match status" value="1"/>
</dbReference>
<evidence type="ECO:0000256" key="4">
    <source>
        <dbReference type="SAM" id="Coils"/>
    </source>
</evidence>
<dbReference type="EMBL" id="UINC01055851">
    <property type="protein sequence ID" value="SVB75209.1"/>
    <property type="molecule type" value="Genomic_DNA"/>
</dbReference>
<dbReference type="InterPro" id="IPR050057">
    <property type="entry name" value="Prokaryotic/Mito_RF"/>
</dbReference>
<evidence type="ECO:0000256" key="3">
    <source>
        <dbReference type="ARBA" id="ARBA00022917"/>
    </source>
</evidence>
<dbReference type="PANTHER" id="PTHR43804:SF7">
    <property type="entry name" value="LD18447P"/>
    <property type="match status" value="1"/>
</dbReference>
<proteinExistence type="inferred from homology"/>
<sequence length="196" mass="22011">MFDKLQTIDARYDELMALISDAAVQADPNQYRTHSKALADIRLLVEQFRDYKALLEEISQAEELAAGNDEEIRELAEKELATLTTRRTELLDEIKVLMLPKDPNDEKNVVLEIRAGTGGDEAGLFAGDLFRMYTRFAEHQGWKVEVMSTSESGVGAIKEVIALLTGRQVYSQLKYESGVHRVQRVPATEASGRIHT</sequence>
<dbReference type="FunFam" id="3.30.70.1660:FF:000002">
    <property type="entry name" value="Peptide chain release factor 1"/>
    <property type="match status" value="1"/>
</dbReference>
<dbReference type="SUPFAM" id="SSF75620">
    <property type="entry name" value="Release factor"/>
    <property type="match status" value="1"/>
</dbReference>
<accession>A0A382GJS0</accession>
<dbReference type="AlphaFoldDB" id="A0A382GJS0"/>
<reference evidence="6" key="1">
    <citation type="submission" date="2018-05" db="EMBL/GenBank/DDBJ databases">
        <authorList>
            <person name="Lanie J.A."/>
            <person name="Ng W.-L."/>
            <person name="Kazmierczak K.M."/>
            <person name="Andrzejewski T.M."/>
            <person name="Davidsen T.M."/>
            <person name="Wayne K.J."/>
            <person name="Tettelin H."/>
            <person name="Glass J.I."/>
            <person name="Rusch D."/>
            <person name="Podicherti R."/>
            <person name="Tsui H.-C.T."/>
            <person name="Winkler M.E."/>
        </authorList>
    </citation>
    <scope>NUCLEOTIDE SEQUENCE</scope>
</reference>
<dbReference type="GO" id="GO:0006415">
    <property type="term" value="P:translational termination"/>
    <property type="evidence" value="ECO:0007669"/>
    <property type="project" value="InterPro"/>
</dbReference>
<dbReference type="Gene3D" id="6.10.140.1950">
    <property type="match status" value="1"/>
</dbReference>
<gene>
    <name evidence="6" type="ORF">METZ01_LOCUS228063</name>
</gene>
<organism evidence="6">
    <name type="scientific">marine metagenome</name>
    <dbReference type="NCBI Taxonomy" id="408172"/>
    <lineage>
        <taxon>unclassified sequences</taxon>
        <taxon>metagenomes</taxon>
        <taxon>ecological metagenomes</taxon>
    </lineage>
</organism>
<dbReference type="Pfam" id="PF03462">
    <property type="entry name" value="PCRF"/>
    <property type="match status" value="1"/>
</dbReference>
<keyword evidence="2" id="KW-0488">Methylation</keyword>
<evidence type="ECO:0000313" key="6">
    <source>
        <dbReference type="EMBL" id="SVB75209.1"/>
    </source>
</evidence>
<keyword evidence="3" id="KW-0648">Protein biosynthesis</keyword>
<name>A0A382GJS0_9ZZZZ</name>
<dbReference type="PANTHER" id="PTHR43804">
    <property type="entry name" value="LD18447P"/>
    <property type="match status" value="1"/>
</dbReference>
<comment type="similarity">
    <text evidence="1">Belongs to the prokaryotic/mitochondrial release factor family.</text>
</comment>
<feature type="coiled-coil region" evidence="4">
    <location>
        <begin position="44"/>
        <end position="93"/>
    </location>
</feature>
<protein>
    <recommendedName>
        <fullName evidence="5">Peptide chain release factor domain-containing protein</fullName>
    </recommendedName>
</protein>
<dbReference type="InterPro" id="IPR045853">
    <property type="entry name" value="Pep_chain_release_fac_I_sf"/>
</dbReference>
<dbReference type="InterPro" id="IPR005139">
    <property type="entry name" value="PCRF"/>
</dbReference>
<keyword evidence="4" id="KW-0175">Coiled coil</keyword>
<feature type="domain" description="Peptide chain release factor" evidence="5">
    <location>
        <begin position="63"/>
        <end position="176"/>
    </location>
</feature>
<evidence type="ECO:0000256" key="2">
    <source>
        <dbReference type="ARBA" id="ARBA00022481"/>
    </source>
</evidence>